<dbReference type="GO" id="GO:0009409">
    <property type="term" value="P:response to cold"/>
    <property type="evidence" value="ECO:0007669"/>
    <property type="project" value="InterPro"/>
</dbReference>
<feature type="compositionally biased region" description="Polar residues" evidence="1">
    <location>
        <begin position="31"/>
        <end position="46"/>
    </location>
</feature>
<dbReference type="PANTHER" id="PTHR33676:SF3">
    <property type="entry name" value="COLD-REGULATED PROTEIN 27"/>
    <property type="match status" value="1"/>
</dbReference>
<gene>
    <name evidence="2" type="ORF">SLEP1_g16770</name>
</gene>
<evidence type="ECO:0000313" key="2">
    <source>
        <dbReference type="EMBL" id="GKV04630.1"/>
    </source>
</evidence>
<feature type="compositionally biased region" description="Polar residues" evidence="1">
    <location>
        <begin position="12"/>
        <end position="23"/>
    </location>
</feature>
<dbReference type="Proteomes" id="UP001054252">
    <property type="component" value="Unassembled WGS sequence"/>
</dbReference>
<protein>
    <submittedName>
        <fullName evidence="2">Uncharacterized protein</fullName>
    </submittedName>
</protein>
<dbReference type="PANTHER" id="PTHR33676">
    <property type="entry name" value="COLD REGULATED PROTEIN 27"/>
    <property type="match status" value="1"/>
</dbReference>
<evidence type="ECO:0000313" key="3">
    <source>
        <dbReference type="Proteomes" id="UP001054252"/>
    </source>
</evidence>
<evidence type="ECO:0000256" key="1">
    <source>
        <dbReference type="SAM" id="MobiDB-lite"/>
    </source>
</evidence>
<reference evidence="2 3" key="1">
    <citation type="journal article" date="2021" name="Commun. Biol.">
        <title>The genome of Shorea leprosula (Dipterocarpaceae) highlights the ecological relevance of drought in aseasonal tropical rainforests.</title>
        <authorList>
            <person name="Ng K.K.S."/>
            <person name="Kobayashi M.J."/>
            <person name="Fawcett J.A."/>
            <person name="Hatakeyama M."/>
            <person name="Paape T."/>
            <person name="Ng C.H."/>
            <person name="Ang C.C."/>
            <person name="Tnah L.H."/>
            <person name="Lee C.T."/>
            <person name="Nishiyama T."/>
            <person name="Sese J."/>
            <person name="O'Brien M.J."/>
            <person name="Copetti D."/>
            <person name="Mohd Noor M.I."/>
            <person name="Ong R.C."/>
            <person name="Putra M."/>
            <person name="Sireger I.Z."/>
            <person name="Indrioko S."/>
            <person name="Kosugi Y."/>
            <person name="Izuno A."/>
            <person name="Isagi Y."/>
            <person name="Lee S.L."/>
            <person name="Shimizu K.K."/>
        </authorList>
    </citation>
    <scope>NUCLEOTIDE SEQUENCE [LARGE SCALE GENOMIC DNA]</scope>
    <source>
        <strain evidence="2">214</strain>
    </source>
</reference>
<feature type="region of interest" description="Disordered" evidence="1">
    <location>
        <begin position="189"/>
        <end position="224"/>
    </location>
</feature>
<name>A0AAV5IVR9_9ROSI</name>
<feature type="compositionally biased region" description="Basic and acidic residues" evidence="1">
    <location>
        <begin position="1"/>
        <end position="11"/>
    </location>
</feature>
<dbReference type="EMBL" id="BPVZ01000022">
    <property type="protein sequence ID" value="GKV04630.1"/>
    <property type="molecule type" value="Genomic_DNA"/>
</dbReference>
<dbReference type="GO" id="GO:0042752">
    <property type="term" value="P:regulation of circadian rhythm"/>
    <property type="evidence" value="ECO:0007669"/>
    <property type="project" value="InterPro"/>
</dbReference>
<sequence>MYMESSRRIETRPNSQASELTRNGSHEFAEQETTLGEDSPITESMSTEWTDEKHSLYLKSMEASFVNQLYGSMNLLGSNLRNERLSGTRPSRHTHRDAHTTYTGQFKVLRGGSWKKISFERPEFRVNGANRGLVASPWIQHFRSGSKVHVLTHPSIQGMDLYGNHYDTCHSDHLCSHDLIGSDTEVTDQNFADEENGEKASNACSSKKMKTVETNDSSNDQVVP</sequence>
<comment type="caution">
    <text evidence="2">The sequence shown here is derived from an EMBL/GenBank/DDBJ whole genome shotgun (WGS) entry which is preliminary data.</text>
</comment>
<accession>A0AAV5IVR9</accession>
<proteinExistence type="predicted"/>
<dbReference type="AlphaFoldDB" id="A0AAV5IVR9"/>
<keyword evidence="3" id="KW-1185">Reference proteome</keyword>
<feature type="region of interest" description="Disordered" evidence="1">
    <location>
        <begin position="1"/>
        <end position="46"/>
    </location>
</feature>
<organism evidence="2 3">
    <name type="scientific">Rubroshorea leprosula</name>
    <dbReference type="NCBI Taxonomy" id="152421"/>
    <lineage>
        <taxon>Eukaryota</taxon>
        <taxon>Viridiplantae</taxon>
        <taxon>Streptophyta</taxon>
        <taxon>Embryophyta</taxon>
        <taxon>Tracheophyta</taxon>
        <taxon>Spermatophyta</taxon>
        <taxon>Magnoliopsida</taxon>
        <taxon>eudicotyledons</taxon>
        <taxon>Gunneridae</taxon>
        <taxon>Pentapetalae</taxon>
        <taxon>rosids</taxon>
        <taxon>malvids</taxon>
        <taxon>Malvales</taxon>
        <taxon>Dipterocarpaceae</taxon>
        <taxon>Rubroshorea</taxon>
    </lineage>
</organism>
<dbReference type="InterPro" id="IPR044678">
    <property type="entry name" value="COR27/28"/>
</dbReference>
<feature type="compositionally biased region" description="Polar residues" evidence="1">
    <location>
        <begin position="212"/>
        <end position="224"/>
    </location>
</feature>